<dbReference type="GO" id="GO:0016787">
    <property type="term" value="F:hydrolase activity"/>
    <property type="evidence" value="ECO:0007669"/>
    <property type="project" value="UniProtKB-KW"/>
</dbReference>
<evidence type="ECO:0000256" key="2">
    <source>
        <dbReference type="ARBA" id="ARBA00022801"/>
    </source>
</evidence>
<keyword evidence="4" id="KW-0067">ATP-binding</keyword>
<evidence type="ECO:0000313" key="8">
    <source>
        <dbReference type="Proteomes" id="UP001302126"/>
    </source>
</evidence>
<dbReference type="PANTHER" id="PTHR43788">
    <property type="entry name" value="DNA2/NAM7 HELICASE FAMILY MEMBER"/>
    <property type="match status" value="1"/>
</dbReference>
<feature type="region of interest" description="Disordered" evidence="5">
    <location>
        <begin position="660"/>
        <end position="681"/>
    </location>
</feature>
<evidence type="ECO:0000259" key="6">
    <source>
        <dbReference type="Pfam" id="PF13087"/>
    </source>
</evidence>
<dbReference type="Proteomes" id="UP001302126">
    <property type="component" value="Unassembled WGS sequence"/>
</dbReference>
<evidence type="ECO:0000256" key="4">
    <source>
        <dbReference type="ARBA" id="ARBA00022840"/>
    </source>
</evidence>
<evidence type="ECO:0000256" key="5">
    <source>
        <dbReference type="SAM" id="MobiDB-lite"/>
    </source>
</evidence>
<dbReference type="InterPro" id="IPR050534">
    <property type="entry name" value="Coronavir_polyprotein_1ab"/>
</dbReference>
<dbReference type="InterPro" id="IPR041679">
    <property type="entry name" value="DNA2/NAM7-like_C"/>
</dbReference>
<dbReference type="InterPro" id="IPR047187">
    <property type="entry name" value="SF1_C_Upf1"/>
</dbReference>
<dbReference type="AlphaFoldDB" id="A0AAN6WJJ4"/>
<keyword evidence="2" id="KW-0378">Hydrolase</keyword>
<keyword evidence="1" id="KW-0547">Nucleotide-binding</keyword>
<proteinExistence type="predicted"/>
<keyword evidence="8" id="KW-1185">Reference proteome</keyword>
<organism evidence="7 8">
    <name type="scientific">Podospora australis</name>
    <dbReference type="NCBI Taxonomy" id="1536484"/>
    <lineage>
        <taxon>Eukaryota</taxon>
        <taxon>Fungi</taxon>
        <taxon>Dikarya</taxon>
        <taxon>Ascomycota</taxon>
        <taxon>Pezizomycotina</taxon>
        <taxon>Sordariomycetes</taxon>
        <taxon>Sordariomycetidae</taxon>
        <taxon>Sordariales</taxon>
        <taxon>Podosporaceae</taxon>
        <taxon>Podospora</taxon>
    </lineage>
</organism>
<keyword evidence="3" id="KW-0347">Helicase</keyword>
<dbReference type="InterPro" id="IPR027417">
    <property type="entry name" value="P-loop_NTPase"/>
</dbReference>
<comment type="caution">
    <text evidence="7">The sequence shown here is derived from an EMBL/GenBank/DDBJ whole genome shotgun (WGS) entry which is preliminary data.</text>
</comment>
<feature type="compositionally biased region" description="Acidic residues" evidence="5">
    <location>
        <begin position="671"/>
        <end position="681"/>
    </location>
</feature>
<dbReference type="SUPFAM" id="SSF52540">
    <property type="entry name" value="P-loop containing nucleoside triphosphate hydrolases"/>
    <property type="match status" value="1"/>
</dbReference>
<dbReference type="GO" id="GO:0043139">
    <property type="term" value="F:5'-3' DNA helicase activity"/>
    <property type="evidence" value="ECO:0007669"/>
    <property type="project" value="TreeGrafter"/>
</dbReference>
<accession>A0AAN6WJJ4</accession>
<evidence type="ECO:0000256" key="3">
    <source>
        <dbReference type="ARBA" id="ARBA00022806"/>
    </source>
</evidence>
<sequence length="681" mass="76220">MSDPAEPPSQNGKEPAVMAPSGASPFPPLLPSGVHPFWTEPLKPSNLDNYVPDGFRSRHLPAPRLAKPKPPDTEPALTSSQYEHFWRFHLHRENQAQALYNHRRIEIDDVVRLCQYQETFNGGPIPVFDQVTQRPSWRFTSFTFDARVLLIDRLNKLIILKADGMTPGVVDRYPNGSGKGCALERYAGARFHVQFLPSFERFASMDSAFSHVHGLLNEGVENDNVSKRWIQSMLFPEQNNSEELASATCVTESMESLEIDAPPLNREQRMAVDTFMVDVTYRLKRPQHTQQIPSLSRQYCYYQMRDFRLTPFERAMNRRVAVTTYRDASILVDARMTNTDLRSVASMVEDSPEPSSNQVLLWAALLIDDAAQVTEPETLIPLSVVAPPNTTLSSTFLPVVVMAGDQHFLNPYTYTPGPTPMKTSLFARLLKEAPSTTTTLVKNYHSHHSILALVSTLYYRDTLEACADPTMTSRLLNWDGWRDCSMPILFHDNNWQPNSFPTADAAEAPNPAEVEIAVKYARQLLATKLVSPPEVCIISPFQKQTDRIRKTLACGPREGWDILAVSWNVDSIEESPGNYGVVILCTTRYDDRFLKEDRELGAGMIGMPNKLYAALTKASCGLILIGSKQLLVEKDPDWKRLIEFCEQKGLVASGSPAVAEPVGAEAKNQDEGTDAEDSTLG</sequence>
<name>A0AAN6WJJ4_9PEZI</name>
<reference evidence="7" key="1">
    <citation type="journal article" date="2023" name="Mol. Phylogenet. Evol.">
        <title>Genome-scale phylogeny and comparative genomics of the fungal order Sordariales.</title>
        <authorList>
            <person name="Hensen N."/>
            <person name="Bonometti L."/>
            <person name="Westerberg I."/>
            <person name="Brannstrom I.O."/>
            <person name="Guillou S."/>
            <person name="Cros-Aarteil S."/>
            <person name="Calhoun S."/>
            <person name="Haridas S."/>
            <person name="Kuo A."/>
            <person name="Mondo S."/>
            <person name="Pangilinan J."/>
            <person name="Riley R."/>
            <person name="LaButti K."/>
            <person name="Andreopoulos B."/>
            <person name="Lipzen A."/>
            <person name="Chen C."/>
            <person name="Yan M."/>
            <person name="Daum C."/>
            <person name="Ng V."/>
            <person name="Clum A."/>
            <person name="Steindorff A."/>
            <person name="Ohm R.A."/>
            <person name="Martin F."/>
            <person name="Silar P."/>
            <person name="Natvig D.O."/>
            <person name="Lalanne C."/>
            <person name="Gautier V."/>
            <person name="Ament-Velasquez S.L."/>
            <person name="Kruys A."/>
            <person name="Hutchinson M.I."/>
            <person name="Powell A.J."/>
            <person name="Barry K."/>
            <person name="Miller A.N."/>
            <person name="Grigoriev I.V."/>
            <person name="Debuchy R."/>
            <person name="Gladieux P."/>
            <person name="Hiltunen Thoren M."/>
            <person name="Johannesson H."/>
        </authorList>
    </citation>
    <scope>NUCLEOTIDE SEQUENCE</scope>
    <source>
        <strain evidence="7">PSN309</strain>
    </source>
</reference>
<dbReference type="CDD" id="cd18808">
    <property type="entry name" value="SF1_C_Upf1"/>
    <property type="match status" value="1"/>
</dbReference>
<gene>
    <name evidence="7" type="ORF">QBC35DRAFT_467644</name>
</gene>
<dbReference type="GO" id="GO:0005524">
    <property type="term" value="F:ATP binding"/>
    <property type="evidence" value="ECO:0007669"/>
    <property type="project" value="UniProtKB-KW"/>
</dbReference>
<dbReference type="Gene3D" id="3.40.50.300">
    <property type="entry name" value="P-loop containing nucleotide triphosphate hydrolases"/>
    <property type="match status" value="2"/>
</dbReference>
<feature type="domain" description="DNA2/NAM7 helicase-like C-terminal" evidence="6">
    <location>
        <begin position="421"/>
        <end position="628"/>
    </location>
</feature>
<feature type="region of interest" description="Disordered" evidence="5">
    <location>
        <begin position="1"/>
        <end position="27"/>
    </location>
</feature>
<protein>
    <submittedName>
        <fullName evidence="7">AAA domain-containing protein</fullName>
    </submittedName>
</protein>
<dbReference type="Pfam" id="PF13087">
    <property type="entry name" value="AAA_12"/>
    <property type="match status" value="1"/>
</dbReference>
<dbReference type="EMBL" id="MU864586">
    <property type="protein sequence ID" value="KAK4183011.1"/>
    <property type="molecule type" value="Genomic_DNA"/>
</dbReference>
<reference evidence="7" key="2">
    <citation type="submission" date="2023-05" db="EMBL/GenBank/DDBJ databases">
        <authorList>
            <consortium name="Lawrence Berkeley National Laboratory"/>
            <person name="Steindorff A."/>
            <person name="Hensen N."/>
            <person name="Bonometti L."/>
            <person name="Westerberg I."/>
            <person name="Brannstrom I.O."/>
            <person name="Guillou S."/>
            <person name="Cros-Aarteil S."/>
            <person name="Calhoun S."/>
            <person name="Haridas S."/>
            <person name="Kuo A."/>
            <person name="Mondo S."/>
            <person name="Pangilinan J."/>
            <person name="Riley R."/>
            <person name="Labutti K."/>
            <person name="Andreopoulos B."/>
            <person name="Lipzen A."/>
            <person name="Chen C."/>
            <person name="Yanf M."/>
            <person name="Daum C."/>
            <person name="Ng V."/>
            <person name="Clum A."/>
            <person name="Ohm R."/>
            <person name="Martin F."/>
            <person name="Silar P."/>
            <person name="Natvig D."/>
            <person name="Lalanne C."/>
            <person name="Gautier V."/>
            <person name="Ament-Velasquez S.L."/>
            <person name="Kruys A."/>
            <person name="Hutchinson M.I."/>
            <person name="Powell A.J."/>
            <person name="Barry K."/>
            <person name="Miller A.N."/>
            <person name="Grigoriev I.V."/>
            <person name="Debuchy R."/>
            <person name="Gladieux P."/>
            <person name="Thoren M.H."/>
            <person name="Johannesson H."/>
        </authorList>
    </citation>
    <scope>NUCLEOTIDE SEQUENCE</scope>
    <source>
        <strain evidence="7">PSN309</strain>
    </source>
</reference>
<evidence type="ECO:0000313" key="7">
    <source>
        <dbReference type="EMBL" id="KAK4183011.1"/>
    </source>
</evidence>
<evidence type="ECO:0000256" key="1">
    <source>
        <dbReference type="ARBA" id="ARBA00022741"/>
    </source>
</evidence>
<dbReference type="PANTHER" id="PTHR43788:SF8">
    <property type="entry name" value="DNA-BINDING PROTEIN SMUBP-2"/>
    <property type="match status" value="1"/>
</dbReference>